<name>A0A8S3A504_9BILA</name>
<reference evidence="2" key="1">
    <citation type="submission" date="2021-02" db="EMBL/GenBank/DDBJ databases">
        <authorList>
            <person name="Nowell W R."/>
        </authorList>
    </citation>
    <scope>NUCLEOTIDE SEQUENCE</scope>
</reference>
<dbReference type="Proteomes" id="UP000676336">
    <property type="component" value="Unassembled WGS sequence"/>
</dbReference>
<feature type="non-terminal residue" evidence="2">
    <location>
        <position position="62"/>
    </location>
</feature>
<protein>
    <submittedName>
        <fullName evidence="2">Uncharacterized protein</fullName>
    </submittedName>
</protein>
<evidence type="ECO:0000313" key="3">
    <source>
        <dbReference type="Proteomes" id="UP000676336"/>
    </source>
</evidence>
<gene>
    <name evidence="1" type="ORF">SMN809_LOCUS39851</name>
    <name evidence="2" type="ORF">SMN809_LOCUS41189</name>
</gene>
<feature type="non-terminal residue" evidence="2">
    <location>
        <position position="1"/>
    </location>
</feature>
<comment type="caution">
    <text evidence="2">The sequence shown here is derived from an EMBL/GenBank/DDBJ whole genome shotgun (WGS) entry which is preliminary data.</text>
</comment>
<dbReference type="EMBL" id="CAJOBI010108042">
    <property type="protein sequence ID" value="CAF4619988.1"/>
    <property type="molecule type" value="Genomic_DNA"/>
</dbReference>
<dbReference type="EMBL" id="CAJOBI010115483">
    <property type="protein sequence ID" value="CAF4653116.1"/>
    <property type="molecule type" value="Genomic_DNA"/>
</dbReference>
<evidence type="ECO:0000313" key="2">
    <source>
        <dbReference type="EMBL" id="CAF4653116.1"/>
    </source>
</evidence>
<dbReference type="AlphaFoldDB" id="A0A8S3A504"/>
<accession>A0A8S3A504</accession>
<organism evidence="2 3">
    <name type="scientific">Rotaria magnacalcarata</name>
    <dbReference type="NCBI Taxonomy" id="392030"/>
    <lineage>
        <taxon>Eukaryota</taxon>
        <taxon>Metazoa</taxon>
        <taxon>Spiralia</taxon>
        <taxon>Gnathifera</taxon>
        <taxon>Rotifera</taxon>
        <taxon>Eurotatoria</taxon>
        <taxon>Bdelloidea</taxon>
        <taxon>Philodinida</taxon>
        <taxon>Philodinidae</taxon>
        <taxon>Rotaria</taxon>
    </lineage>
</organism>
<sequence>IDRGRISETNCNYLVELLERTKLTTLAYKVARYSTKHTPLTSVSTVLESSQATDNVNGSSTG</sequence>
<proteinExistence type="predicted"/>
<evidence type="ECO:0000313" key="1">
    <source>
        <dbReference type="EMBL" id="CAF4619988.1"/>
    </source>
</evidence>